<proteinExistence type="predicted"/>
<protein>
    <recommendedName>
        <fullName evidence="3">Thiamine pyrophosphate enzyme TPP-binding domain-containing protein</fullName>
    </recommendedName>
</protein>
<dbReference type="PANTHER" id="PTHR42818">
    <property type="entry name" value="SULFOPYRUVATE DECARBOXYLASE SUBUNIT ALPHA"/>
    <property type="match status" value="1"/>
</dbReference>
<evidence type="ECO:0000313" key="5">
    <source>
        <dbReference type="Proteomes" id="UP000323521"/>
    </source>
</evidence>
<reference evidence="4 5" key="1">
    <citation type="submission" date="2016-10" db="EMBL/GenBank/DDBJ databases">
        <title>Complete Genome Sequence of Peptococcaceae strain DCMF.</title>
        <authorList>
            <person name="Edwards R.J."/>
            <person name="Holland S.I."/>
            <person name="Deshpande N.P."/>
            <person name="Wong Y.K."/>
            <person name="Ertan H."/>
            <person name="Manefield M."/>
            <person name="Russell T.L."/>
            <person name="Lee M.J."/>
        </authorList>
    </citation>
    <scope>NUCLEOTIDE SEQUENCE [LARGE SCALE GENOMIC DNA]</scope>
    <source>
        <strain evidence="4 5">DCMF</strain>
    </source>
</reference>
<evidence type="ECO:0000313" key="4">
    <source>
        <dbReference type="EMBL" id="ATW26469.1"/>
    </source>
</evidence>
<dbReference type="GO" id="GO:0030976">
    <property type="term" value="F:thiamine pyrophosphate binding"/>
    <property type="evidence" value="ECO:0007669"/>
    <property type="project" value="InterPro"/>
</dbReference>
<dbReference type="InterPro" id="IPR029061">
    <property type="entry name" value="THDP-binding"/>
</dbReference>
<organism evidence="4 5">
    <name type="scientific">Formimonas warabiya</name>
    <dbReference type="NCBI Taxonomy" id="1761012"/>
    <lineage>
        <taxon>Bacteria</taxon>
        <taxon>Bacillati</taxon>
        <taxon>Bacillota</taxon>
        <taxon>Clostridia</taxon>
        <taxon>Eubacteriales</taxon>
        <taxon>Peptococcaceae</taxon>
        <taxon>Candidatus Formimonas</taxon>
    </lineage>
</organism>
<evidence type="ECO:0000256" key="2">
    <source>
        <dbReference type="ARBA" id="ARBA00023239"/>
    </source>
</evidence>
<dbReference type="RefSeq" id="WP_148135783.1">
    <property type="nucleotide sequence ID" value="NZ_CP017634.1"/>
</dbReference>
<accession>A0A3G1KVR6</accession>
<evidence type="ECO:0000259" key="3">
    <source>
        <dbReference type="Pfam" id="PF02775"/>
    </source>
</evidence>
<dbReference type="EMBL" id="CP017634">
    <property type="protein sequence ID" value="ATW26469.1"/>
    <property type="molecule type" value="Genomic_DNA"/>
</dbReference>
<dbReference type="SUPFAM" id="SSF52518">
    <property type="entry name" value="Thiamin diphosphate-binding fold (THDP-binding)"/>
    <property type="match status" value="1"/>
</dbReference>
<sequence>MKRFECLKIIASHLQGDELAVVALGGMIDEWHHLRPSNKNLFLKIMGSITPVAFGLADSLPHRRVVSLDTDGSMLLNMGILCTIGNVQPKNLITIIMDNECYEVIGGPPTHTAYHVDLAAMGRGAGIERAVAVNNLEDFEKALTEAYHTEGPSFIVAKLERGTEIFPEEERKRTDGLEDKYNFVRYIEDSEKVTIIPREVKSLRKVEGPVKWNEDPVID</sequence>
<dbReference type="InterPro" id="IPR051818">
    <property type="entry name" value="TPP_dependent_decarboxylase"/>
</dbReference>
<dbReference type="Pfam" id="PF02775">
    <property type="entry name" value="TPP_enzyme_C"/>
    <property type="match status" value="1"/>
</dbReference>
<dbReference type="GO" id="GO:0016831">
    <property type="term" value="F:carboxy-lyase activity"/>
    <property type="evidence" value="ECO:0007669"/>
    <property type="project" value="UniProtKB-KW"/>
</dbReference>
<dbReference type="OrthoDB" id="9785953at2"/>
<feature type="domain" description="Thiamine pyrophosphate enzyme TPP-binding" evidence="3">
    <location>
        <begin position="42"/>
        <end position="156"/>
    </location>
</feature>
<keyword evidence="2" id="KW-0456">Lyase</keyword>
<dbReference type="InterPro" id="IPR011766">
    <property type="entry name" value="TPP_enzyme_TPP-bd"/>
</dbReference>
<name>A0A3G1KVR6_FORW1</name>
<gene>
    <name evidence="4" type="ORF">DCMF_18480</name>
</gene>
<dbReference type="KEGG" id="fwa:DCMF_18480"/>
<dbReference type="Proteomes" id="UP000323521">
    <property type="component" value="Chromosome"/>
</dbReference>
<keyword evidence="1" id="KW-0210">Decarboxylase</keyword>
<keyword evidence="5" id="KW-1185">Reference proteome</keyword>
<dbReference type="Gene3D" id="3.40.50.970">
    <property type="match status" value="1"/>
</dbReference>
<dbReference type="PANTHER" id="PTHR42818:SF1">
    <property type="entry name" value="SULFOPYRUVATE DECARBOXYLASE"/>
    <property type="match status" value="1"/>
</dbReference>
<evidence type="ECO:0000256" key="1">
    <source>
        <dbReference type="ARBA" id="ARBA00022793"/>
    </source>
</evidence>
<dbReference type="AlphaFoldDB" id="A0A3G1KVR6"/>